<feature type="region of interest" description="Disordered" evidence="1">
    <location>
        <begin position="68"/>
        <end position="108"/>
    </location>
</feature>
<reference evidence="2" key="1">
    <citation type="journal article" date="2023" name="Science">
        <title>Genome structures resolve the early diversification of teleost fishes.</title>
        <authorList>
            <person name="Parey E."/>
            <person name="Louis A."/>
            <person name="Montfort J."/>
            <person name="Bouchez O."/>
            <person name="Roques C."/>
            <person name="Iampietro C."/>
            <person name="Lluch J."/>
            <person name="Castinel A."/>
            <person name="Donnadieu C."/>
            <person name="Desvignes T."/>
            <person name="Floi Bucao C."/>
            <person name="Jouanno E."/>
            <person name="Wen M."/>
            <person name="Mejri S."/>
            <person name="Dirks R."/>
            <person name="Jansen H."/>
            <person name="Henkel C."/>
            <person name="Chen W.J."/>
            <person name="Zahm M."/>
            <person name="Cabau C."/>
            <person name="Klopp C."/>
            <person name="Thompson A.W."/>
            <person name="Robinson-Rechavi M."/>
            <person name="Braasch I."/>
            <person name="Lecointre G."/>
            <person name="Bobe J."/>
            <person name="Postlethwait J.H."/>
            <person name="Berthelot C."/>
            <person name="Roest Crollius H."/>
            <person name="Guiguen Y."/>
        </authorList>
    </citation>
    <scope>NUCLEOTIDE SEQUENCE</scope>
    <source>
        <strain evidence="2">NC1722</strain>
    </source>
</reference>
<dbReference type="EMBL" id="JAINUG010000161">
    <property type="protein sequence ID" value="KAJ8391135.1"/>
    <property type="molecule type" value="Genomic_DNA"/>
</dbReference>
<keyword evidence="3" id="KW-1185">Reference proteome</keyword>
<dbReference type="Proteomes" id="UP001221898">
    <property type="component" value="Unassembled WGS sequence"/>
</dbReference>
<proteinExistence type="predicted"/>
<protein>
    <submittedName>
        <fullName evidence="2">Uncharacterized protein</fullName>
    </submittedName>
</protein>
<feature type="compositionally biased region" description="Polar residues" evidence="1">
    <location>
        <begin position="32"/>
        <end position="45"/>
    </location>
</feature>
<name>A0AAD7RVP2_9TELE</name>
<accession>A0AAD7RVP2</accession>
<feature type="region of interest" description="Disordered" evidence="1">
    <location>
        <begin position="1"/>
        <end position="47"/>
    </location>
</feature>
<dbReference type="AlphaFoldDB" id="A0AAD7RVP2"/>
<feature type="compositionally biased region" description="Basic residues" evidence="1">
    <location>
        <begin position="99"/>
        <end position="108"/>
    </location>
</feature>
<evidence type="ECO:0000256" key="1">
    <source>
        <dbReference type="SAM" id="MobiDB-lite"/>
    </source>
</evidence>
<evidence type="ECO:0000313" key="2">
    <source>
        <dbReference type="EMBL" id="KAJ8391135.1"/>
    </source>
</evidence>
<organism evidence="2 3">
    <name type="scientific">Aldrovandia affinis</name>
    <dbReference type="NCBI Taxonomy" id="143900"/>
    <lineage>
        <taxon>Eukaryota</taxon>
        <taxon>Metazoa</taxon>
        <taxon>Chordata</taxon>
        <taxon>Craniata</taxon>
        <taxon>Vertebrata</taxon>
        <taxon>Euteleostomi</taxon>
        <taxon>Actinopterygii</taxon>
        <taxon>Neopterygii</taxon>
        <taxon>Teleostei</taxon>
        <taxon>Notacanthiformes</taxon>
        <taxon>Halosauridae</taxon>
        <taxon>Aldrovandia</taxon>
    </lineage>
</organism>
<gene>
    <name evidence="2" type="ORF">AAFF_G00095640</name>
</gene>
<sequence length="108" mass="12055">MDLRTQGSRHHAELRNAPPNPPSKNGEHLNEKSNYGTPQPRSLMSTRHGRRSFFVLFNEGSWNIWSRRDAADDGRSPPSCSRQPARGGPTRSIGGRPARAGRRSRLAL</sequence>
<evidence type="ECO:0000313" key="3">
    <source>
        <dbReference type="Proteomes" id="UP001221898"/>
    </source>
</evidence>
<comment type="caution">
    <text evidence="2">The sequence shown here is derived from an EMBL/GenBank/DDBJ whole genome shotgun (WGS) entry which is preliminary data.</text>
</comment>